<dbReference type="EMBL" id="JRJU01000045">
    <property type="protein sequence ID" value="KHF38265.1"/>
    <property type="molecule type" value="Genomic_DNA"/>
</dbReference>
<evidence type="ECO:0000259" key="1">
    <source>
        <dbReference type="Pfam" id="PF04230"/>
    </source>
</evidence>
<feature type="domain" description="Polysaccharide pyruvyl transferase" evidence="1">
    <location>
        <begin position="48"/>
        <end position="286"/>
    </location>
</feature>
<sequence length="358" mass="41189">MISEMLYSDVKNNGYEITKCSYEGSFVITGNKPKISERFFLHQINRVRRKINKIKFWMNFEKEIKKLDALVIGGGNMIMDLTPDTKAAMHFNRYISIAKKHNKKVVVLSVGIGPFQTMNQQNKAIEALESCDFVTYRDESSYLLGAGNKKDQQYISVDPVFMLPKQLVNGPETKQQVIGIGVIDTLLFDPSMERYSNTLNGYVNLINRLIELDYDIVVFSTEIADYNMVNDVVNECNNNRVSIKYVENSDELLELYSNLSALVAARMHSLIIAYTQQIPIIGISWQQKVSSMFKLIDSDELCFEITELSEQVEDIVNQVKYSVNNENLRLKNEVKLQEFKKKYDINSYILNEIKKGNK</sequence>
<keyword evidence="3" id="KW-1185">Reference proteome</keyword>
<name>A0A0B0IAG5_9BACI</name>
<comment type="caution">
    <text evidence="2">The sequence shown here is derived from an EMBL/GenBank/DDBJ whole genome shotgun (WGS) entry which is preliminary data.</text>
</comment>
<dbReference type="OrthoDB" id="3199616at2"/>
<dbReference type="PANTHER" id="PTHR36836:SF1">
    <property type="entry name" value="COLANIC ACID BIOSYNTHESIS PROTEIN WCAK"/>
    <property type="match status" value="1"/>
</dbReference>
<evidence type="ECO:0000313" key="3">
    <source>
        <dbReference type="Proteomes" id="UP000030832"/>
    </source>
</evidence>
<accession>A0A0B0IAG5</accession>
<gene>
    <name evidence="2" type="ORF">LQ50_22315</name>
</gene>
<dbReference type="PANTHER" id="PTHR36836">
    <property type="entry name" value="COLANIC ACID BIOSYNTHESIS PROTEIN WCAK"/>
    <property type="match status" value="1"/>
</dbReference>
<evidence type="ECO:0000313" key="2">
    <source>
        <dbReference type="EMBL" id="KHF38265.1"/>
    </source>
</evidence>
<dbReference type="eggNOG" id="COG2327">
    <property type="taxonomic scope" value="Bacteria"/>
</dbReference>
<dbReference type="STRING" id="333138.LQ50_22315"/>
<dbReference type="Proteomes" id="UP000030832">
    <property type="component" value="Unassembled WGS sequence"/>
</dbReference>
<dbReference type="Pfam" id="PF04230">
    <property type="entry name" value="PS_pyruv_trans"/>
    <property type="match status" value="1"/>
</dbReference>
<protein>
    <recommendedName>
        <fullName evidence="1">Polysaccharide pyruvyl transferase domain-containing protein</fullName>
    </recommendedName>
</protein>
<dbReference type="AlphaFoldDB" id="A0A0B0IAG5"/>
<proteinExistence type="predicted"/>
<organism evidence="2 3">
    <name type="scientific">Halalkalibacter okhensis</name>
    <dbReference type="NCBI Taxonomy" id="333138"/>
    <lineage>
        <taxon>Bacteria</taxon>
        <taxon>Bacillati</taxon>
        <taxon>Bacillota</taxon>
        <taxon>Bacilli</taxon>
        <taxon>Bacillales</taxon>
        <taxon>Bacillaceae</taxon>
        <taxon>Halalkalibacter</taxon>
    </lineage>
</organism>
<dbReference type="InterPro" id="IPR007345">
    <property type="entry name" value="Polysacch_pyruvyl_Trfase"/>
</dbReference>
<reference evidence="2 3" key="1">
    <citation type="submission" date="2014-09" db="EMBL/GenBank/DDBJ databases">
        <title>Genome sequencing and annotation of Bacillus Okhensis strain Kh10-101T.</title>
        <authorList>
            <person name="Prakash J.S."/>
        </authorList>
    </citation>
    <scope>NUCLEOTIDE SEQUENCE [LARGE SCALE GENOMIC DNA]</scope>
    <source>
        <strain evidence="3">Kh10-101T</strain>
    </source>
</reference>